<dbReference type="GeneID" id="27686321"/>
<dbReference type="Proteomes" id="UP000053201">
    <property type="component" value="Unassembled WGS sequence"/>
</dbReference>
<evidence type="ECO:0000259" key="1">
    <source>
        <dbReference type="Pfam" id="PF21897"/>
    </source>
</evidence>
<keyword evidence="3" id="KW-1185">Reference proteome</keyword>
<evidence type="ECO:0000313" key="2">
    <source>
        <dbReference type="EMBL" id="KND02280.1"/>
    </source>
</evidence>
<proteinExistence type="predicted"/>
<dbReference type="Pfam" id="PF21897">
    <property type="entry name" value="DUF6919"/>
    <property type="match status" value="1"/>
</dbReference>
<dbReference type="InterPro" id="IPR054212">
    <property type="entry name" value="DUF6919"/>
</dbReference>
<dbReference type="VEuPathDB" id="FungiDB:SPPG_02758"/>
<accession>A0A0L0HMX7</accession>
<dbReference type="RefSeq" id="XP_016610319.1">
    <property type="nucleotide sequence ID" value="XM_016751040.1"/>
</dbReference>
<protein>
    <recommendedName>
        <fullName evidence="1">DUF6919 domain-containing protein</fullName>
    </recommendedName>
</protein>
<dbReference type="EMBL" id="KQ257453">
    <property type="protein sequence ID" value="KND02280.1"/>
    <property type="molecule type" value="Genomic_DNA"/>
</dbReference>
<dbReference type="OrthoDB" id="2117256at2759"/>
<feature type="domain" description="DUF6919" evidence="1">
    <location>
        <begin position="21"/>
        <end position="116"/>
    </location>
</feature>
<evidence type="ECO:0000313" key="3">
    <source>
        <dbReference type="Proteomes" id="UP000053201"/>
    </source>
</evidence>
<sequence>MANATSTATSQSSRPSLITYPWSSITRFEDLSKAVSHYLNHRAILTSGRPNSLAKESDDIVDSLIELNRLGFITVSSQPGVKEEKVWQRFYVTGLLPKSAFPDVLESLHSGDFITLLSTCDTTTIHLHSRIPSPPSSAPSSRSPDNTEIPVIPLTVLRHGPPASYTWRAVTDIPLPSSFESLMEGAEPGSATEVVMEDEGSLFEHHVEVSFGRLGLKKAFLRKLREDAVVVTAIWPDWGQTEEPMKRLIESCRQINMGLV</sequence>
<dbReference type="InParanoid" id="A0A0L0HMX7"/>
<dbReference type="AlphaFoldDB" id="A0A0L0HMX7"/>
<organism evidence="2 3">
    <name type="scientific">Spizellomyces punctatus (strain DAOM BR117)</name>
    <dbReference type="NCBI Taxonomy" id="645134"/>
    <lineage>
        <taxon>Eukaryota</taxon>
        <taxon>Fungi</taxon>
        <taxon>Fungi incertae sedis</taxon>
        <taxon>Chytridiomycota</taxon>
        <taxon>Chytridiomycota incertae sedis</taxon>
        <taxon>Chytridiomycetes</taxon>
        <taxon>Spizellomycetales</taxon>
        <taxon>Spizellomycetaceae</taxon>
        <taxon>Spizellomyces</taxon>
    </lineage>
</organism>
<dbReference type="STRING" id="645134.A0A0L0HMX7"/>
<gene>
    <name evidence="2" type="ORF">SPPG_02758</name>
</gene>
<reference evidence="2 3" key="1">
    <citation type="submission" date="2009-08" db="EMBL/GenBank/DDBJ databases">
        <title>The Genome Sequence of Spizellomyces punctatus strain DAOM BR117.</title>
        <authorList>
            <consortium name="The Broad Institute Genome Sequencing Platform"/>
            <person name="Russ C."/>
            <person name="Cuomo C."/>
            <person name="Shea T."/>
            <person name="Young S.K."/>
            <person name="Zeng Q."/>
            <person name="Koehrsen M."/>
            <person name="Haas B."/>
            <person name="Borodovsky M."/>
            <person name="Guigo R."/>
            <person name="Alvarado L."/>
            <person name="Berlin A."/>
            <person name="Bochicchio J."/>
            <person name="Borenstein D."/>
            <person name="Chapman S."/>
            <person name="Chen Z."/>
            <person name="Engels R."/>
            <person name="Freedman E."/>
            <person name="Gellesch M."/>
            <person name="Goldberg J."/>
            <person name="Griggs A."/>
            <person name="Gujja S."/>
            <person name="Heiman D."/>
            <person name="Hepburn T."/>
            <person name="Howarth C."/>
            <person name="Jen D."/>
            <person name="Larson L."/>
            <person name="Lewis B."/>
            <person name="Mehta T."/>
            <person name="Park D."/>
            <person name="Pearson M."/>
            <person name="Roberts A."/>
            <person name="Saif S."/>
            <person name="Shenoy N."/>
            <person name="Sisk P."/>
            <person name="Stolte C."/>
            <person name="Sykes S."/>
            <person name="Thomson T."/>
            <person name="Walk T."/>
            <person name="White J."/>
            <person name="Yandava C."/>
            <person name="Burger G."/>
            <person name="Gray M.W."/>
            <person name="Holland P.W.H."/>
            <person name="King N."/>
            <person name="Lang F.B.F."/>
            <person name="Roger A.J."/>
            <person name="Ruiz-Trillo I."/>
            <person name="Lander E."/>
            <person name="Nusbaum C."/>
        </authorList>
    </citation>
    <scope>NUCLEOTIDE SEQUENCE [LARGE SCALE GENOMIC DNA]</scope>
    <source>
        <strain evidence="2 3">DAOM BR117</strain>
    </source>
</reference>
<name>A0A0L0HMX7_SPIPD</name>